<evidence type="ECO:0000256" key="1">
    <source>
        <dbReference type="ARBA" id="ARBA00022452"/>
    </source>
</evidence>
<dbReference type="InterPro" id="IPR013686">
    <property type="entry name" value="Polypept-transport_assoc_ShlB"/>
</dbReference>
<keyword evidence="1" id="KW-0472">Membrane</keyword>
<proteinExistence type="predicted"/>
<dbReference type="Gene3D" id="3.10.20.310">
    <property type="entry name" value="membrane protein fhac"/>
    <property type="match status" value="1"/>
</dbReference>
<evidence type="ECO:0000256" key="2">
    <source>
        <dbReference type="ARBA" id="ARBA00022692"/>
    </source>
</evidence>
<feature type="domain" description="Haemolysin activator HlyB C-terminal" evidence="4">
    <location>
        <begin position="251"/>
        <end position="527"/>
    </location>
</feature>
<evidence type="ECO:0000313" key="6">
    <source>
        <dbReference type="EMBL" id="RCN58594.1"/>
    </source>
</evidence>
<evidence type="ECO:0000259" key="5">
    <source>
        <dbReference type="Pfam" id="PF08479"/>
    </source>
</evidence>
<keyword evidence="7" id="KW-1185">Reference proteome</keyword>
<evidence type="ECO:0008006" key="8">
    <source>
        <dbReference type="Google" id="ProtNLM"/>
    </source>
</evidence>
<dbReference type="GO" id="GO:0046819">
    <property type="term" value="P:protein secretion by the type V secretion system"/>
    <property type="evidence" value="ECO:0007669"/>
    <property type="project" value="TreeGrafter"/>
</dbReference>
<dbReference type="InterPro" id="IPR005565">
    <property type="entry name" value="Hemolysn_activator_HlyB_C"/>
</dbReference>
<dbReference type="EMBL" id="PSYR01000001">
    <property type="protein sequence ID" value="RCN58594.1"/>
    <property type="molecule type" value="Genomic_DNA"/>
</dbReference>
<feature type="domain" description="Polypeptide-transport-associated ShlB-type" evidence="5">
    <location>
        <begin position="114"/>
        <end position="189"/>
    </location>
</feature>
<protein>
    <recommendedName>
        <fullName evidence="8">ShlB/FhaC/HecB family hemolysin secretion/activation protein</fullName>
    </recommendedName>
</protein>
<keyword evidence="3" id="KW-0998">Cell outer membrane</keyword>
<evidence type="ECO:0000259" key="4">
    <source>
        <dbReference type="Pfam" id="PF03865"/>
    </source>
</evidence>
<dbReference type="Pfam" id="PF08479">
    <property type="entry name" value="POTRA_2"/>
    <property type="match status" value="1"/>
</dbReference>
<sequence length="581" mass="63038">MAGYLGTADGPAAADARASYAGRRQWRRVAQPVGAMSVRQSLSVVPVLWALVAPCAYGQAAVPPTVTPGALGHQSNEMARHYLHRHAQSKVWVPVIHVNPQRKQHLPAPGGPHFVLRKVVFTPSHFLTKSELDAVIRPYMGHSVDYRDLGLIVRRIDGLYEKAGILTGRAILPPQVVRNGIVRIDLIEGRLGQVVVSGNRYTKTRTIIQSLGLRPGAVIDVRTLRAALINYNRNNPDQLNAALRPGASFGLTNIDILTAEPPRYSAEVFADNEGVSSTGRYEGGVYLGDRSLFGYNDSLSGYALASGGSTYGYLAYDVPVTDSGGRAGVSFDRSQIAIIRGPYQGINITGHSWTSAVNYTQPFLSSIHWQLDGVASVTDTESVTDISGVSLGRTDLPGASLGEDLHYYASGTSVDFESAIAYDLASVPLTPERRLEIFTGATSWFQQIMGPWSTLVRIGWQWSPQANLPSVSLYQLGGAENLRGYNQGLVAGDVGYTVTGEIRRVVTPWFTALAFVDQGSVFAPHPATLTLTDVGVGGQWRWRSWLSGTLSVAYADHMVVPDQRPYQVFARIVFTPDALFE</sequence>
<dbReference type="AlphaFoldDB" id="A0A368HGR7"/>
<keyword evidence="1" id="KW-1134">Transmembrane beta strand</keyword>
<reference evidence="6 7" key="1">
    <citation type="submission" date="2018-02" db="EMBL/GenBank/DDBJ databases">
        <title>Insights into the biology of acidophilic members of the Acidiferrobacteraceae family derived from comparative genomic analyses.</title>
        <authorList>
            <person name="Issotta F."/>
            <person name="Thyssen C."/>
            <person name="Mena C."/>
            <person name="Moya A."/>
            <person name="Bellenberg S."/>
            <person name="Sproer C."/>
            <person name="Covarrubias P.C."/>
            <person name="Sand W."/>
            <person name="Quatrini R."/>
            <person name="Vera M."/>
        </authorList>
    </citation>
    <scope>NUCLEOTIDE SEQUENCE [LARGE SCALE GENOMIC DNA]</scope>
    <source>
        <strain evidence="7">m-1</strain>
    </source>
</reference>
<organism evidence="6 7">
    <name type="scientific">Acidiferrobacter thiooxydans</name>
    <dbReference type="NCBI Taxonomy" id="163359"/>
    <lineage>
        <taxon>Bacteria</taxon>
        <taxon>Pseudomonadati</taxon>
        <taxon>Pseudomonadota</taxon>
        <taxon>Gammaproteobacteria</taxon>
        <taxon>Acidiferrobacterales</taxon>
        <taxon>Acidiferrobacteraceae</taxon>
        <taxon>Acidiferrobacter</taxon>
    </lineage>
</organism>
<dbReference type="Proteomes" id="UP000253250">
    <property type="component" value="Unassembled WGS sequence"/>
</dbReference>
<dbReference type="Gene3D" id="2.40.160.50">
    <property type="entry name" value="membrane protein fhac: a member of the omp85/tpsb transporter family"/>
    <property type="match status" value="1"/>
</dbReference>
<dbReference type="GO" id="GO:0008320">
    <property type="term" value="F:protein transmembrane transporter activity"/>
    <property type="evidence" value="ECO:0007669"/>
    <property type="project" value="TreeGrafter"/>
</dbReference>
<evidence type="ECO:0000313" key="7">
    <source>
        <dbReference type="Proteomes" id="UP000253250"/>
    </source>
</evidence>
<dbReference type="Pfam" id="PF03865">
    <property type="entry name" value="ShlB"/>
    <property type="match status" value="1"/>
</dbReference>
<dbReference type="GO" id="GO:0098046">
    <property type="term" value="C:type V protein secretion system complex"/>
    <property type="evidence" value="ECO:0007669"/>
    <property type="project" value="TreeGrafter"/>
</dbReference>
<evidence type="ECO:0000256" key="3">
    <source>
        <dbReference type="ARBA" id="ARBA00023237"/>
    </source>
</evidence>
<name>A0A368HGR7_9GAMM</name>
<dbReference type="PANTHER" id="PTHR34597">
    <property type="entry name" value="SLR1661 PROTEIN"/>
    <property type="match status" value="1"/>
</dbReference>
<dbReference type="OrthoDB" id="572300at2"/>
<accession>A0A368HGR7</accession>
<comment type="caution">
    <text evidence="6">The sequence shown here is derived from an EMBL/GenBank/DDBJ whole genome shotgun (WGS) entry which is preliminary data.</text>
</comment>
<keyword evidence="2" id="KW-0812">Transmembrane</keyword>
<dbReference type="PANTHER" id="PTHR34597:SF1">
    <property type="entry name" value="HEME_HEMOPEXIN TRANSPORTER PROTEIN HUXB"/>
    <property type="match status" value="1"/>
</dbReference>
<gene>
    <name evidence="6" type="ORF">C4900_02070</name>
</gene>
<dbReference type="InterPro" id="IPR051544">
    <property type="entry name" value="TPS_OM_transporter"/>
</dbReference>